<dbReference type="Pfam" id="PF08241">
    <property type="entry name" value="Methyltransf_11"/>
    <property type="match status" value="1"/>
</dbReference>
<reference evidence="3" key="2">
    <citation type="journal article" date="2023" name="Science">
        <title>Genomic signatures of disease resistance in endangered staghorn corals.</title>
        <authorList>
            <person name="Vollmer S.V."/>
            <person name="Selwyn J.D."/>
            <person name="Despard B.A."/>
            <person name="Roesel C.L."/>
        </authorList>
    </citation>
    <scope>NUCLEOTIDE SEQUENCE</scope>
    <source>
        <strain evidence="3">K2</strain>
    </source>
</reference>
<name>A0AAD9QUR0_ACRCE</name>
<dbReference type="PANTHER" id="PTHR45036">
    <property type="entry name" value="METHYLTRANSFERASE LIKE 7B"/>
    <property type="match status" value="1"/>
</dbReference>
<keyword evidence="1" id="KW-0472">Membrane</keyword>
<dbReference type="Proteomes" id="UP001249851">
    <property type="component" value="Unassembled WGS sequence"/>
</dbReference>
<dbReference type="Gene3D" id="3.40.50.150">
    <property type="entry name" value="Vaccinia Virus protein VP39"/>
    <property type="match status" value="1"/>
</dbReference>
<protein>
    <submittedName>
        <fullName evidence="3">Methyltransferase-like protein 7A</fullName>
    </submittedName>
</protein>
<keyword evidence="3" id="KW-0489">Methyltransferase</keyword>
<keyword evidence="1" id="KW-0812">Transmembrane</keyword>
<comment type="caution">
    <text evidence="3">The sequence shown here is derived from an EMBL/GenBank/DDBJ whole genome shotgun (WGS) entry which is preliminary data.</text>
</comment>
<evidence type="ECO:0000259" key="2">
    <source>
        <dbReference type="Pfam" id="PF08241"/>
    </source>
</evidence>
<keyword evidence="3" id="KW-0808">Transferase</keyword>
<gene>
    <name evidence="3" type="ORF">P5673_007616</name>
</gene>
<feature type="domain" description="Methyltransferase type 11" evidence="2">
    <location>
        <begin position="112"/>
        <end position="209"/>
    </location>
</feature>
<proteinExistence type="predicted"/>
<dbReference type="PANTHER" id="PTHR45036:SF1">
    <property type="entry name" value="METHYLTRANSFERASE LIKE 7A"/>
    <property type="match status" value="1"/>
</dbReference>
<dbReference type="InterPro" id="IPR013216">
    <property type="entry name" value="Methyltransf_11"/>
</dbReference>
<dbReference type="GO" id="GO:0032259">
    <property type="term" value="P:methylation"/>
    <property type="evidence" value="ECO:0007669"/>
    <property type="project" value="UniProtKB-KW"/>
</dbReference>
<dbReference type="SUPFAM" id="SSF53335">
    <property type="entry name" value="S-adenosyl-L-methionine-dependent methyltransferases"/>
    <property type="match status" value="1"/>
</dbReference>
<reference evidence="3" key="1">
    <citation type="journal article" date="2023" name="G3 (Bethesda)">
        <title>Whole genome assembly and annotation of the endangered Caribbean coral Acropora cervicornis.</title>
        <authorList>
            <person name="Selwyn J.D."/>
            <person name="Vollmer S.V."/>
        </authorList>
    </citation>
    <scope>NUCLEOTIDE SEQUENCE</scope>
    <source>
        <strain evidence="3">K2</strain>
    </source>
</reference>
<feature type="transmembrane region" description="Helical" evidence="1">
    <location>
        <begin position="33"/>
        <end position="54"/>
    </location>
</feature>
<dbReference type="GO" id="GO:0008757">
    <property type="term" value="F:S-adenosylmethionine-dependent methyltransferase activity"/>
    <property type="evidence" value="ECO:0007669"/>
    <property type="project" value="InterPro"/>
</dbReference>
<keyword evidence="1" id="KW-1133">Transmembrane helix</keyword>
<evidence type="ECO:0000313" key="4">
    <source>
        <dbReference type="Proteomes" id="UP001249851"/>
    </source>
</evidence>
<dbReference type="CDD" id="cd02440">
    <property type="entry name" value="AdoMet_MTases"/>
    <property type="match status" value="1"/>
</dbReference>
<accession>A0AAD9QUR0</accession>
<organism evidence="3 4">
    <name type="scientific">Acropora cervicornis</name>
    <name type="common">Staghorn coral</name>
    <dbReference type="NCBI Taxonomy" id="6130"/>
    <lineage>
        <taxon>Eukaryota</taxon>
        <taxon>Metazoa</taxon>
        <taxon>Cnidaria</taxon>
        <taxon>Anthozoa</taxon>
        <taxon>Hexacorallia</taxon>
        <taxon>Scleractinia</taxon>
        <taxon>Astrocoeniina</taxon>
        <taxon>Acroporidae</taxon>
        <taxon>Acropora</taxon>
    </lineage>
</organism>
<feature type="non-terminal residue" evidence="3">
    <location>
        <position position="1"/>
    </location>
</feature>
<dbReference type="InterPro" id="IPR052356">
    <property type="entry name" value="Thiol_S-MT"/>
</dbReference>
<sequence length="284" mass="32355">FTDLKLQIFRPTKSTARLTLFCKTRPLHRKEMAYVLILSICVMAVVVCVMAAALSENVRNAVISSGSYKRAFAAHINLFSRLYNKAVRKHKEELFARMEKKFQTVQGDKLILEVGVGTGANFEFLPRGSSLIALDPNSHMEHYLVENAKRFSHFHLEKIVCGRAENMDAIPDESIDVVVCTLTLCSVENMEAALAEIMRVLKPGGHFYFLEHVAAEAGTWRKTLQRTFDNQWKYFSDGCSCMRETLTFIENAGFSEVDYLKFFLKGFWIIGYLMRPHVVGYAVK</sequence>
<keyword evidence="4" id="KW-1185">Reference proteome</keyword>
<dbReference type="AlphaFoldDB" id="A0AAD9QUR0"/>
<dbReference type="EMBL" id="JARQWQ010000013">
    <property type="protein sequence ID" value="KAK2567750.1"/>
    <property type="molecule type" value="Genomic_DNA"/>
</dbReference>
<evidence type="ECO:0000313" key="3">
    <source>
        <dbReference type="EMBL" id="KAK2567750.1"/>
    </source>
</evidence>
<evidence type="ECO:0000256" key="1">
    <source>
        <dbReference type="SAM" id="Phobius"/>
    </source>
</evidence>
<dbReference type="InterPro" id="IPR029063">
    <property type="entry name" value="SAM-dependent_MTases_sf"/>
</dbReference>